<evidence type="ECO:0000256" key="3">
    <source>
        <dbReference type="RuleBase" id="RU000363"/>
    </source>
</evidence>
<organism evidence="4 5">
    <name type="scientific">Micropruina glycogenica</name>
    <dbReference type="NCBI Taxonomy" id="75385"/>
    <lineage>
        <taxon>Bacteria</taxon>
        <taxon>Bacillati</taxon>
        <taxon>Actinomycetota</taxon>
        <taxon>Actinomycetes</taxon>
        <taxon>Propionibacteriales</taxon>
        <taxon>Nocardioidaceae</taxon>
        <taxon>Micropruina</taxon>
    </lineage>
</organism>
<dbReference type="OrthoDB" id="9810734at2"/>
<gene>
    <name evidence="4" type="ORF">MPLG2_3032</name>
</gene>
<evidence type="ECO:0000313" key="5">
    <source>
        <dbReference type="Proteomes" id="UP000238164"/>
    </source>
</evidence>
<sequence length="255" mass="27532">MPTALITGGTSGIGAAFARALAERGHDLVLVARDAERLRACADEFTERYGVHVEILPADLAVPADVQRVADRLESSERPVDVLVNNAGYGLHVKLLDDKPDEHRRAIDVMCLAVLVLGGAAGRAMKARGHGLIINIASLAAYISQGAYSPIKAYVLAYSEGLANELHGTGVTVTAVNPGWVKTEFHQRAGIKTSSIPDFIWVDSDRVAAEALADADKGRVISVPTKRWKLQKLVARHAPRSTVRWASRMLSRSRQ</sequence>
<dbReference type="KEGG" id="mgg:MPLG2_3032"/>
<dbReference type="PIRSF" id="PIRSF000126">
    <property type="entry name" value="11-beta-HSD1"/>
    <property type="match status" value="1"/>
</dbReference>
<dbReference type="GO" id="GO:0016020">
    <property type="term" value="C:membrane"/>
    <property type="evidence" value="ECO:0007669"/>
    <property type="project" value="TreeGrafter"/>
</dbReference>
<evidence type="ECO:0000256" key="2">
    <source>
        <dbReference type="ARBA" id="ARBA00023002"/>
    </source>
</evidence>
<keyword evidence="2" id="KW-0560">Oxidoreductase</keyword>
<accession>A0A2N9JKE0</accession>
<dbReference type="PANTHER" id="PTHR44196:SF2">
    <property type="entry name" value="SHORT-CHAIN DEHYDROGENASE-RELATED"/>
    <property type="match status" value="1"/>
</dbReference>
<dbReference type="Proteomes" id="UP000238164">
    <property type="component" value="Chromosome 1"/>
</dbReference>
<dbReference type="GO" id="GO:0016491">
    <property type="term" value="F:oxidoreductase activity"/>
    <property type="evidence" value="ECO:0007669"/>
    <property type="project" value="UniProtKB-KW"/>
</dbReference>
<dbReference type="Pfam" id="PF00106">
    <property type="entry name" value="adh_short"/>
    <property type="match status" value="1"/>
</dbReference>
<evidence type="ECO:0000313" key="4">
    <source>
        <dbReference type="EMBL" id="SPD88062.1"/>
    </source>
</evidence>
<dbReference type="EMBL" id="LT985188">
    <property type="protein sequence ID" value="SPD88062.1"/>
    <property type="molecule type" value="Genomic_DNA"/>
</dbReference>
<evidence type="ECO:0000256" key="1">
    <source>
        <dbReference type="ARBA" id="ARBA00006484"/>
    </source>
</evidence>
<dbReference type="AlphaFoldDB" id="A0A2N9JKE0"/>
<comment type="similarity">
    <text evidence="1 3">Belongs to the short-chain dehydrogenases/reductases (SDR) family.</text>
</comment>
<dbReference type="SUPFAM" id="SSF51735">
    <property type="entry name" value="NAD(P)-binding Rossmann-fold domains"/>
    <property type="match status" value="1"/>
</dbReference>
<protein>
    <recommendedName>
        <fullName evidence="6">Short-chain dehydrogenase</fullName>
    </recommendedName>
</protein>
<keyword evidence="5" id="KW-1185">Reference proteome</keyword>
<dbReference type="PRINTS" id="PR00080">
    <property type="entry name" value="SDRFAMILY"/>
</dbReference>
<dbReference type="Gene3D" id="3.40.50.720">
    <property type="entry name" value="NAD(P)-binding Rossmann-like Domain"/>
    <property type="match status" value="1"/>
</dbReference>
<dbReference type="PRINTS" id="PR00081">
    <property type="entry name" value="GDHRDH"/>
</dbReference>
<evidence type="ECO:0008006" key="6">
    <source>
        <dbReference type="Google" id="ProtNLM"/>
    </source>
</evidence>
<dbReference type="RefSeq" id="WP_105186655.1">
    <property type="nucleotide sequence ID" value="NZ_BAAAGO010000006.1"/>
</dbReference>
<name>A0A2N9JKE0_9ACTN</name>
<proteinExistence type="inferred from homology"/>
<dbReference type="InterPro" id="IPR002347">
    <property type="entry name" value="SDR_fam"/>
</dbReference>
<dbReference type="CDD" id="cd05233">
    <property type="entry name" value="SDR_c"/>
    <property type="match status" value="1"/>
</dbReference>
<dbReference type="PANTHER" id="PTHR44196">
    <property type="entry name" value="DEHYDROGENASE/REDUCTASE SDR FAMILY MEMBER 7B"/>
    <property type="match status" value="1"/>
</dbReference>
<reference evidence="4 5" key="1">
    <citation type="submission" date="2018-02" db="EMBL/GenBank/DDBJ databases">
        <authorList>
            <person name="Cohen D.B."/>
            <person name="Kent A.D."/>
        </authorList>
    </citation>
    <scope>NUCLEOTIDE SEQUENCE [LARGE SCALE GENOMIC DNA]</scope>
    <source>
        <strain evidence="4">1</strain>
    </source>
</reference>
<dbReference type="InterPro" id="IPR036291">
    <property type="entry name" value="NAD(P)-bd_dom_sf"/>
</dbReference>